<evidence type="ECO:0000313" key="5">
    <source>
        <dbReference type="Proteomes" id="UP000426246"/>
    </source>
</evidence>
<comment type="cofactor">
    <cofactor evidence="2">
        <name>a divalent metal cation</name>
        <dbReference type="ChEBI" id="CHEBI:60240"/>
    </cofactor>
</comment>
<organism evidence="4 5">
    <name type="scientific">Paenibacillus psychroresistens</name>
    <dbReference type="NCBI Taxonomy" id="1778678"/>
    <lineage>
        <taxon>Bacteria</taxon>
        <taxon>Bacillati</taxon>
        <taxon>Bacillota</taxon>
        <taxon>Bacilli</taxon>
        <taxon>Bacillales</taxon>
        <taxon>Paenibacillaceae</taxon>
        <taxon>Paenibacillus</taxon>
    </lineage>
</organism>
<dbReference type="NCBIfam" id="TIGR00040">
    <property type="entry name" value="yfcE"/>
    <property type="match status" value="1"/>
</dbReference>
<evidence type="ECO:0000259" key="3">
    <source>
        <dbReference type="Pfam" id="PF12850"/>
    </source>
</evidence>
<dbReference type="PANTHER" id="PTHR42850:SF2">
    <property type="entry name" value="BLL5683 PROTEIN"/>
    <property type="match status" value="1"/>
</dbReference>
<dbReference type="PANTHER" id="PTHR42850">
    <property type="entry name" value="METALLOPHOSPHOESTERASE"/>
    <property type="match status" value="1"/>
</dbReference>
<dbReference type="Proteomes" id="UP000426246">
    <property type="component" value="Chromosome"/>
</dbReference>
<name>A0A6B8RFT2_9BACL</name>
<dbReference type="EC" id="3.1.4.-" evidence="2"/>
<dbReference type="GO" id="GO:0016791">
    <property type="term" value="F:phosphatase activity"/>
    <property type="evidence" value="ECO:0007669"/>
    <property type="project" value="TreeGrafter"/>
</dbReference>
<sequence>MRVAFISDIHGNAVALEEVLTDIAKKNIDKIYVLGDLCYRCPEPKRALDLIRALNTDVIKGNADEWVIRAVRLGEVPDKALEMMNLERDWVKSQLEQPDLDYLEQLPTEINFCMEGINIHLFHATPDSLFEFILPGVDDETLHSKLMSANEDAQIYIYGHIHRSYIRYLRGKIVINTGSVGLPFDGLALASYAIVEIVEGNISTSIERVSYDVEKVAEQYKALNYPNAEMMIKILRNGSL</sequence>
<protein>
    <recommendedName>
        <fullName evidence="2">Phosphoesterase</fullName>
        <ecNumber evidence="2">3.1.4.-</ecNumber>
    </recommendedName>
</protein>
<evidence type="ECO:0000256" key="2">
    <source>
        <dbReference type="RuleBase" id="RU362039"/>
    </source>
</evidence>
<dbReference type="PIRSF" id="PIRSF000883">
    <property type="entry name" value="Pesterase_MJ0912"/>
    <property type="match status" value="1"/>
</dbReference>
<evidence type="ECO:0000256" key="1">
    <source>
        <dbReference type="ARBA" id="ARBA00008950"/>
    </source>
</evidence>
<dbReference type="KEGG" id="ppsc:EHS13_10715"/>
<dbReference type="InterPro" id="IPR011152">
    <property type="entry name" value="Pesterase_MJ0912"/>
</dbReference>
<proteinExistence type="inferred from homology"/>
<comment type="similarity">
    <text evidence="1 2">Belongs to the metallophosphoesterase superfamily. YfcE family.</text>
</comment>
<dbReference type="RefSeq" id="WP_155700338.1">
    <property type="nucleotide sequence ID" value="NZ_CP034235.1"/>
</dbReference>
<gene>
    <name evidence="4" type="ORF">EHS13_10715</name>
</gene>
<keyword evidence="2" id="KW-0479">Metal-binding</keyword>
<dbReference type="Gene3D" id="3.60.21.10">
    <property type="match status" value="1"/>
</dbReference>
<keyword evidence="5" id="KW-1185">Reference proteome</keyword>
<feature type="domain" description="Calcineurin-like phosphoesterase" evidence="3">
    <location>
        <begin position="1"/>
        <end position="198"/>
    </location>
</feature>
<dbReference type="InterPro" id="IPR050126">
    <property type="entry name" value="Ap4A_hydrolase"/>
</dbReference>
<dbReference type="AlphaFoldDB" id="A0A6B8RFT2"/>
<reference evidence="5" key="1">
    <citation type="submission" date="2018-11" db="EMBL/GenBank/DDBJ databases">
        <title>Complete genome sequence of Paenibacillus sp. ML311-T8.</title>
        <authorList>
            <person name="Nam Y.-D."/>
            <person name="Kang J."/>
            <person name="Chung W.-H."/>
            <person name="Park Y.S."/>
        </authorList>
    </citation>
    <scope>NUCLEOTIDE SEQUENCE [LARGE SCALE GENOMIC DNA]</scope>
    <source>
        <strain evidence="5">ML311-T8</strain>
    </source>
</reference>
<accession>A0A6B8RFT2</accession>
<dbReference type="OrthoDB" id="9813918at2"/>
<dbReference type="Pfam" id="PF12850">
    <property type="entry name" value="Metallophos_2"/>
    <property type="match status" value="1"/>
</dbReference>
<dbReference type="GO" id="GO:0005737">
    <property type="term" value="C:cytoplasm"/>
    <property type="evidence" value="ECO:0007669"/>
    <property type="project" value="TreeGrafter"/>
</dbReference>
<evidence type="ECO:0000313" key="4">
    <source>
        <dbReference type="EMBL" id="QGQ95321.1"/>
    </source>
</evidence>
<dbReference type="GO" id="GO:0046872">
    <property type="term" value="F:metal ion binding"/>
    <property type="evidence" value="ECO:0007669"/>
    <property type="project" value="UniProtKB-KW"/>
</dbReference>
<dbReference type="SUPFAM" id="SSF56300">
    <property type="entry name" value="Metallo-dependent phosphatases"/>
    <property type="match status" value="1"/>
</dbReference>
<dbReference type="InterPro" id="IPR000979">
    <property type="entry name" value="Phosphodiesterase_MJ0936/Vps29"/>
</dbReference>
<dbReference type="InterPro" id="IPR024654">
    <property type="entry name" value="Calcineurin-like_PHP_lpxH"/>
</dbReference>
<dbReference type="EMBL" id="CP034235">
    <property type="protein sequence ID" value="QGQ95321.1"/>
    <property type="molecule type" value="Genomic_DNA"/>
</dbReference>
<dbReference type="InterPro" id="IPR029052">
    <property type="entry name" value="Metallo-depent_PP-like"/>
</dbReference>